<protein>
    <submittedName>
        <fullName evidence="1">Uncharacterized protein</fullName>
    </submittedName>
</protein>
<dbReference type="Proteomes" id="UP000485621">
    <property type="component" value="Unassembled WGS sequence"/>
</dbReference>
<dbReference type="AlphaFoldDB" id="A0A1V5ZP18"/>
<comment type="caution">
    <text evidence="1">The sequence shown here is derived from an EMBL/GenBank/DDBJ whole genome shotgun (WGS) entry which is preliminary data.</text>
</comment>
<dbReference type="EMBL" id="MWDB01000007">
    <property type="protein sequence ID" value="OQB41989.1"/>
    <property type="molecule type" value="Genomic_DNA"/>
</dbReference>
<name>A0A1V5ZP18_9BACT</name>
<accession>A0A1V5ZP18</accession>
<organism evidence="1">
    <name type="scientific">candidate division CPR1 bacterium ADurb.Bin160</name>
    <dbReference type="NCBI Taxonomy" id="1852826"/>
    <lineage>
        <taxon>Bacteria</taxon>
        <taxon>candidate division CPR1</taxon>
    </lineage>
</organism>
<proteinExistence type="predicted"/>
<sequence length="90" mass="10361">MFVNSFQPISLKEFNMNIYEIVPLETTSISATTVVNDDQENIIIRNKKIVVSSPPMFFCCVKNKPICPIDINNINPYDVLQINYCKIFNN</sequence>
<evidence type="ECO:0000313" key="1">
    <source>
        <dbReference type="EMBL" id="OQB41989.1"/>
    </source>
</evidence>
<reference evidence="1" key="1">
    <citation type="submission" date="2017-02" db="EMBL/GenBank/DDBJ databases">
        <title>Delving into the versatile metabolic prowess of the omnipresent phylum Bacteroidetes.</title>
        <authorList>
            <person name="Nobu M.K."/>
            <person name="Mei R."/>
            <person name="Narihiro T."/>
            <person name="Kuroda K."/>
            <person name="Liu W.-T."/>
        </authorList>
    </citation>
    <scope>NUCLEOTIDE SEQUENCE</scope>
    <source>
        <strain evidence="1">ADurb.Bin160</strain>
    </source>
</reference>
<gene>
    <name evidence="1" type="ORF">BWY04_00475</name>
</gene>